<dbReference type="RefSeq" id="WP_045480000.1">
    <property type="nucleotide sequence ID" value="NZ_LTAO01000001.1"/>
</dbReference>
<proteinExistence type="inferred from homology"/>
<feature type="transmembrane region" description="Helical" evidence="7">
    <location>
        <begin position="138"/>
        <end position="161"/>
    </location>
</feature>
<evidence type="ECO:0000259" key="10">
    <source>
        <dbReference type="Pfam" id="PF21088"/>
    </source>
</evidence>
<dbReference type="InterPro" id="IPR049142">
    <property type="entry name" value="MS_channel_1st"/>
</dbReference>
<evidence type="ECO:0000313" key="12">
    <source>
        <dbReference type="Proteomes" id="UP000075806"/>
    </source>
</evidence>
<dbReference type="PANTHER" id="PTHR43634:SF2">
    <property type="entry name" value="LOW CONDUCTANCE MECHANOSENSITIVE CHANNEL YNAI"/>
    <property type="match status" value="1"/>
</dbReference>
<comment type="caution">
    <text evidence="11">The sequence shown here is derived from an EMBL/GenBank/DDBJ whole genome shotgun (WGS) entry which is preliminary data.</text>
</comment>
<reference evidence="11" key="1">
    <citation type="submission" date="2016-02" db="EMBL/GenBank/DDBJ databases">
        <title>Genome sequence of Bacillus trypoxylicola KCTC 13244(T).</title>
        <authorList>
            <person name="Jeong H."/>
            <person name="Park S.-H."/>
            <person name="Choi S.-K."/>
        </authorList>
    </citation>
    <scope>NUCLEOTIDE SEQUENCE [LARGE SCALE GENOMIC DNA]</scope>
    <source>
        <strain evidence="11">KCTC 13244</strain>
    </source>
</reference>
<evidence type="ECO:0000259" key="8">
    <source>
        <dbReference type="Pfam" id="PF00924"/>
    </source>
</evidence>
<dbReference type="Gene3D" id="2.30.30.60">
    <property type="match status" value="1"/>
</dbReference>
<dbReference type="SUPFAM" id="SSF50182">
    <property type="entry name" value="Sm-like ribonucleoproteins"/>
    <property type="match status" value="1"/>
</dbReference>
<accession>A0A162FBY7</accession>
<keyword evidence="5 7" id="KW-1133">Transmembrane helix</keyword>
<organism evidence="11 12">
    <name type="scientific">Alkalihalobacillus trypoxylicola</name>
    <dbReference type="NCBI Taxonomy" id="519424"/>
    <lineage>
        <taxon>Bacteria</taxon>
        <taxon>Bacillati</taxon>
        <taxon>Bacillota</taxon>
        <taxon>Bacilli</taxon>
        <taxon>Bacillales</taxon>
        <taxon>Bacillaceae</taxon>
        <taxon>Alkalihalobacillus</taxon>
    </lineage>
</organism>
<gene>
    <name evidence="11" type="ORF">AZF04_02605</name>
</gene>
<dbReference type="InterPro" id="IPR006685">
    <property type="entry name" value="MscS_channel_2nd"/>
</dbReference>
<keyword evidence="3" id="KW-1003">Cell membrane</keyword>
<feature type="transmembrane region" description="Helical" evidence="7">
    <location>
        <begin position="167"/>
        <end position="185"/>
    </location>
</feature>
<feature type="domain" description="Mechanosensitive ion channel MscS" evidence="8">
    <location>
        <begin position="187"/>
        <end position="254"/>
    </location>
</feature>
<dbReference type="InterPro" id="IPR010920">
    <property type="entry name" value="LSM_dom_sf"/>
</dbReference>
<evidence type="ECO:0000256" key="4">
    <source>
        <dbReference type="ARBA" id="ARBA00022692"/>
    </source>
</evidence>
<dbReference type="Pfam" id="PF21082">
    <property type="entry name" value="MS_channel_3rd"/>
    <property type="match status" value="1"/>
</dbReference>
<dbReference type="EMBL" id="LTAO01000001">
    <property type="protein sequence ID" value="KYG35248.1"/>
    <property type="molecule type" value="Genomic_DNA"/>
</dbReference>
<dbReference type="SUPFAM" id="SSF82861">
    <property type="entry name" value="Mechanosensitive channel protein MscS (YggB), transmembrane region"/>
    <property type="match status" value="1"/>
</dbReference>
<evidence type="ECO:0000259" key="9">
    <source>
        <dbReference type="Pfam" id="PF21082"/>
    </source>
</evidence>
<dbReference type="SUPFAM" id="SSF82689">
    <property type="entry name" value="Mechanosensitive channel protein MscS (YggB), C-terminal domain"/>
    <property type="match status" value="1"/>
</dbReference>
<dbReference type="Pfam" id="PF00924">
    <property type="entry name" value="MS_channel_2nd"/>
    <property type="match status" value="1"/>
</dbReference>
<feature type="domain" description="Mechanosensitive ion channel MscS C-terminal" evidence="9">
    <location>
        <begin position="262"/>
        <end position="347"/>
    </location>
</feature>
<dbReference type="Gene3D" id="1.10.287.1260">
    <property type="match status" value="1"/>
</dbReference>
<dbReference type="OrthoDB" id="9809206at2"/>
<evidence type="ECO:0000256" key="5">
    <source>
        <dbReference type="ARBA" id="ARBA00022989"/>
    </source>
</evidence>
<keyword evidence="12" id="KW-1185">Reference proteome</keyword>
<dbReference type="PANTHER" id="PTHR43634">
    <property type="entry name" value="OW CONDUCTANCE MECHANOSENSITIVE CHANNEL"/>
    <property type="match status" value="1"/>
</dbReference>
<feature type="transmembrane region" description="Helical" evidence="7">
    <location>
        <begin position="20"/>
        <end position="36"/>
    </location>
</feature>
<protein>
    <submittedName>
        <fullName evidence="11">Mechanosensitive ion channel protein</fullName>
    </submittedName>
</protein>
<dbReference type="GO" id="GO:0055085">
    <property type="term" value="P:transmembrane transport"/>
    <property type="evidence" value="ECO:0007669"/>
    <property type="project" value="InterPro"/>
</dbReference>
<keyword evidence="4 7" id="KW-0812">Transmembrane</keyword>
<dbReference type="InterPro" id="IPR011014">
    <property type="entry name" value="MscS_channel_TM-2"/>
</dbReference>
<dbReference type="AlphaFoldDB" id="A0A162FBY7"/>
<comment type="similarity">
    <text evidence="2">Belongs to the MscS (TC 1.A.23) family.</text>
</comment>
<feature type="domain" description="Mechanosensitive ion channel transmembrane helices 2/3" evidence="10">
    <location>
        <begin position="145"/>
        <end position="186"/>
    </location>
</feature>
<name>A0A162FBY7_9BACI</name>
<dbReference type="Pfam" id="PF21088">
    <property type="entry name" value="MS_channel_1st"/>
    <property type="match status" value="1"/>
</dbReference>
<evidence type="ECO:0000313" key="11">
    <source>
        <dbReference type="EMBL" id="KYG35248.1"/>
    </source>
</evidence>
<dbReference type="Proteomes" id="UP000075806">
    <property type="component" value="Unassembled WGS sequence"/>
</dbReference>
<evidence type="ECO:0000256" key="3">
    <source>
        <dbReference type="ARBA" id="ARBA00022475"/>
    </source>
</evidence>
<feature type="transmembrane region" description="Helical" evidence="7">
    <location>
        <begin position="73"/>
        <end position="94"/>
    </location>
</feature>
<feature type="transmembrane region" description="Helical" evidence="7">
    <location>
        <begin position="100"/>
        <end position="117"/>
    </location>
</feature>
<dbReference type="InterPro" id="IPR049278">
    <property type="entry name" value="MS_channel_C"/>
</dbReference>
<evidence type="ECO:0000256" key="1">
    <source>
        <dbReference type="ARBA" id="ARBA00004651"/>
    </source>
</evidence>
<dbReference type="InterPro" id="IPR045042">
    <property type="entry name" value="YnaI-like"/>
</dbReference>
<evidence type="ECO:0000256" key="6">
    <source>
        <dbReference type="ARBA" id="ARBA00023136"/>
    </source>
</evidence>
<dbReference type="InterPro" id="IPR011066">
    <property type="entry name" value="MscS_channel_C_sf"/>
</dbReference>
<dbReference type="Gene3D" id="3.30.70.100">
    <property type="match status" value="1"/>
</dbReference>
<dbReference type="GO" id="GO:0005886">
    <property type="term" value="C:plasma membrane"/>
    <property type="evidence" value="ECO:0007669"/>
    <property type="project" value="UniProtKB-SubCell"/>
</dbReference>
<evidence type="ECO:0000256" key="2">
    <source>
        <dbReference type="ARBA" id="ARBA00008017"/>
    </source>
</evidence>
<comment type="subcellular location">
    <subcellularLocation>
        <location evidence="1">Cell membrane</location>
        <topology evidence="1">Multi-pass membrane protein</topology>
    </subcellularLocation>
</comment>
<dbReference type="InterPro" id="IPR023408">
    <property type="entry name" value="MscS_beta-dom_sf"/>
</dbReference>
<keyword evidence="6 7" id="KW-0472">Membrane</keyword>
<sequence>MEAWTSQWSRFLNSFSRFDWVDIGIAVLIFLIFLVFRKIFTKYVYKIILGLAKKAPVETISKVLMAFERPLRWFWVIIGTYLALLYLPFFGVTAEFVQSIYKTFIIALIGWGIFNYFSEYSNPFEKVAEKTDIDEDSMLIPFIAKLIRAAVVIITVVAILSVWEIEVGAFVAGLGVAGLAFSLAAQDTIANFFGGVVIITEKPFAKGDWIETPSVEGTVEDITFRSTEIRTFSDTIVTVPNSTLANEPITNWSKMSKRRVDFELALTYDTPNEKITKAVEGIEKMLREHSGVHPDVIMVNFTEFRESHLGIFIYFFTKTTIWSEYLKVKENTNLKILEILKENGVVIALPSRQLYVPHSDEIKVEANHNKQMKDYES</sequence>
<evidence type="ECO:0000256" key="7">
    <source>
        <dbReference type="SAM" id="Phobius"/>
    </source>
</evidence>